<dbReference type="GO" id="GO:0043565">
    <property type="term" value="F:sequence-specific DNA binding"/>
    <property type="evidence" value="ECO:0007669"/>
    <property type="project" value="InterPro"/>
</dbReference>
<organism evidence="5">
    <name type="scientific">Streptomyces sp. CNT-179</name>
    <dbReference type="NCBI Taxonomy" id="1338663"/>
    <lineage>
        <taxon>Bacteria</taxon>
        <taxon>Bacillati</taxon>
        <taxon>Actinomycetota</taxon>
        <taxon>Actinomycetes</taxon>
        <taxon>Kitasatosporales</taxon>
        <taxon>Streptomycetaceae</taxon>
        <taxon>Streptomyces</taxon>
    </lineage>
</organism>
<evidence type="ECO:0000256" key="1">
    <source>
        <dbReference type="ARBA" id="ARBA00023015"/>
    </source>
</evidence>
<evidence type="ECO:0000256" key="3">
    <source>
        <dbReference type="ARBA" id="ARBA00023163"/>
    </source>
</evidence>
<dbReference type="InterPro" id="IPR018060">
    <property type="entry name" value="HTH_AraC"/>
</dbReference>
<dbReference type="Pfam" id="PF12833">
    <property type="entry name" value="HTH_18"/>
    <property type="match status" value="1"/>
</dbReference>
<sequence length="274" mass="29397">MEKSVRQAVAFIRSRYDEPLTLNEVAAEVFVSPYHFSRIFSRAIGLTPGRYLTAVRLFAAKRMLLTTDLTVSDIVCSVGYNSVGTFTSRFTRAVGMSPTQYRDPAVSRLLVAASDDFARLPDLADMIEASRSRPQLNGCAHSLSGTLDIPWSAGRTDALVGVFSDAAPQGAPVAFEAFTARGRTEFEVTGVPSGPHHVIAVAMPHGARGEQRRVLTANTRGHVKIACGINTYVSLSMAPTEETAPPIAVTLADTSASGVEFRRSGDPRLQPTVA</sequence>
<evidence type="ECO:0000256" key="2">
    <source>
        <dbReference type="ARBA" id="ARBA00023125"/>
    </source>
</evidence>
<proteinExistence type="predicted"/>
<protein>
    <submittedName>
        <fullName evidence="5">AraC family transcription regulator</fullName>
    </submittedName>
</protein>
<keyword evidence="2" id="KW-0238">DNA-binding</keyword>
<dbReference type="SMART" id="SM00342">
    <property type="entry name" value="HTH_ARAC"/>
    <property type="match status" value="1"/>
</dbReference>
<dbReference type="InterPro" id="IPR020449">
    <property type="entry name" value="Tscrpt_reg_AraC-type_HTH"/>
</dbReference>
<evidence type="ECO:0000259" key="4">
    <source>
        <dbReference type="PROSITE" id="PS01124"/>
    </source>
</evidence>
<dbReference type="PRINTS" id="PR00032">
    <property type="entry name" value="HTHARAC"/>
</dbReference>
<dbReference type="GO" id="GO:0003700">
    <property type="term" value="F:DNA-binding transcription factor activity"/>
    <property type="evidence" value="ECO:0007669"/>
    <property type="project" value="InterPro"/>
</dbReference>
<accession>S4WFJ5</accession>
<dbReference type="PANTHER" id="PTHR43280:SF28">
    <property type="entry name" value="HTH-TYPE TRANSCRIPTIONAL ACTIVATOR RHAS"/>
    <property type="match status" value="1"/>
</dbReference>
<evidence type="ECO:0000313" key="5">
    <source>
        <dbReference type="EMBL" id="AGO97152.1"/>
    </source>
</evidence>
<dbReference type="SUPFAM" id="SSF46689">
    <property type="entry name" value="Homeodomain-like"/>
    <property type="match status" value="2"/>
</dbReference>
<dbReference type="AlphaFoldDB" id="S4WFJ5"/>
<name>S4WFJ5_9ACTN</name>
<dbReference type="PROSITE" id="PS01124">
    <property type="entry name" value="HTH_ARAC_FAMILY_2"/>
    <property type="match status" value="1"/>
</dbReference>
<reference evidence="5" key="1">
    <citation type="journal article" date="2013" name="J. Am. Chem. Soc.">
        <title>Structures and comparative characterization of biosynthetic gene clusters for cyanosporasides, enediyne-derived natural products from marine actinomycetes.</title>
        <authorList>
            <person name="Lane A.L."/>
            <person name="Nam S.J."/>
            <person name="Fukuda T."/>
            <person name="Yamanaka K."/>
            <person name="Kauffman C.A."/>
            <person name="Jensen P.R."/>
            <person name="Fenical W."/>
            <person name="Moore B.S."/>
        </authorList>
    </citation>
    <scope>NUCLEOTIDE SEQUENCE</scope>
    <source>
        <strain evidence="5">CNT-179</strain>
    </source>
</reference>
<feature type="domain" description="HTH araC/xylS-type" evidence="4">
    <location>
        <begin position="6"/>
        <end position="104"/>
    </location>
</feature>
<dbReference type="PANTHER" id="PTHR43280">
    <property type="entry name" value="ARAC-FAMILY TRANSCRIPTIONAL REGULATOR"/>
    <property type="match status" value="1"/>
</dbReference>
<dbReference type="Gene3D" id="1.10.10.60">
    <property type="entry name" value="Homeodomain-like"/>
    <property type="match status" value="2"/>
</dbReference>
<keyword evidence="3" id="KW-0804">Transcription</keyword>
<dbReference type="EMBL" id="KC863954">
    <property type="protein sequence ID" value="AGO97152.1"/>
    <property type="molecule type" value="Genomic_DNA"/>
</dbReference>
<keyword evidence="1" id="KW-0805">Transcription regulation</keyword>
<dbReference type="InterPro" id="IPR009057">
    <property type="entry name" value="Homeodomain-like_sf"/>
</dbReference>